<keyword evidence="1" id="KW-0812">Transmembrane</keyword>
<keyword evidence="3" id="KW-1185">Reference proteome</keyword>
<reference evidence="2 3" key="1">
    <citation type="submission" date="2020-10" db="EMBL/GenBank/DDBJ databases">
        <title>Phylogeny of dyella-like bacteria.</title>
        <authorList>
            <person name="Fu J."/>
        </authorList>
    </citation>
    <scope>NUCLEOTIDE SEQUENCE [LARGE SCALE GENOMIC DNA]</scope>
    <source>
        <strain evidence="2 3">KACC 19113</strain>
    </source>
</reference>
<dbReference type="EMBL" id="JADIKK010000008">
    <property type="protein sequence ID" value="MFK2876933.1"/>
    <property type="molecule type" value="Genomic_DNA"/>
</dbReference>
<dbReference type="RefSeq" id="WP_404612960.1">
    <property type="nucleotide sequence ID" value="NZ_JADIKK010000008.1"/>
</dbReference>
<keyword evidence="1" id="KW-0472">Membrane</keyword>
<keyword evidence="1" id="KW-1133">Transmembrane helix</keyword>
<evidence type="ECO:0000313" key="2">
    <source>
        <dbReference type="EMBL" id="MFK2876933.1"/>
    </source>
</evidence>
<gene>
    <name evidence="2" type="ORF">ISP25_07635</name>
</gene>
<proteinExistence type="predicted"/>
<feature type="transmembrane region" description="Helical" evidence="1">
    <location>
        <begin position="72"/>
        <end position="92"/>
    </location>
</feature>
<sequence length="94" mass="10489">MSATLQNRRAIRAYDEVQRDAIYAVERESIQREPQPPEPCNFCASDIEPDRTVKDYLRVAGAWLMNPDNNPAMFAAVVVFIAICVALSFASVSP</sequence>
<evidence type="ECO:0000256" key="1">
    <source>
        <dbReference type="SAM" id="Phobius"/>
    </source>
</evidence>
<evidence type="ECO:0000313" key="3">
    <source>
        <dbReference type="Proteomes" id="UP001620339"/>
    </source>
</evidence>
<organism evidence="2 3">
    <name type="scientific">Rhodanobacter hydrolyticus</name>
    <dbReference type="NCBI Taxonomy" id="2250595"/>
    <lineage>
        <taxon>Bacteria</taxon>
        <taxon>Pseudomonadati</taxon>
        <taxon>Pseudomonadota</taxon>
        <taxon>Gammaproteobacteria</taxon>
        <taxon>Lysobacterales</taxon>
        <taxon>Rhodanobacteraceae</taxon>
        <taxon>Rhodanobacter</taxon>
    </lineage>
</organism>
<dbReference type="Proteomes" id="UP001620339">
    <property type="component" value="Unassembled WGS sequence"/>
</dbReference>
<comment type="caution">
    <text evidence="2">The sequence shown here is derived from an EMBL/GenBank/DDBJ whole genome shotgun (WGS) entry which is preliminary data.</text>
</comment>
<name>A0ABW8J584_9GAMM</name>
<accession>A0ABW8J584</accession>
<protein>
    <submittedName>
        <fullName evidence="2">Uncharacterized protein</fullName>
    </submittedName>
</protein>